<dbReference type="InterPro" id="IPR052955">
    <property type="entry name" value="UPF0703_membrane_permease"/>
</dbReference>
<feature type="domain" description="DUF1980" evidence="2">
    <location>
        <begin position="190"/>
        <end position="315"/>
    </location>
</feature>
<feature type="domain" description="CobW/HypB/UreG nucleotide-binding" evidence="1">
    <location>
        <begin position="4"/>
        <end position="172"/>
    </location>
</feature>
<dbReference type="Gene3D" id="3.40.50.300">
    <property type="entry name" value="P-loop containing nucleotide triphosphate hydrolases"/>
    <property type="match status" value="1"/>
</dbReference>
<reference evidence="3" key="2">
    <citation type="journal article" date="2021" name="PeerJ">
        <title>Extensive microbial diversity within the chicken gut microbiome revealed by metagenomics and culture.</title>
        <authorList>
            <person name="Gilroy R."/>
            <person name="Ravi A."/>
            <person name="Getino M."/>
            <person name="Pursley I."/>
            <person name="Horton D.L."/>
            <person name="Alikhan N.F."/>
            <person name="Baker D."/>
            <person name="Gharbi K."/>
            <person name="Hall N."/>
            <person name="Watson M."/>
            <person name="Adriaenssens E.M."/>
            <person name="Foster-Nyarko E."/>
            <person name="Jarju S."/>
            <person name="Secka A."/>
            <person name="Antonio M."/>
            <person name="Oren A."/>
            <person name="Chaudhuri R.R."/>
            <person name="La Ragione R."/>
            <person name="Hildebrand F."/>
            <person name="Pallen M.J."/>
        </authorList>
    </citation>
    <scope>NUCLEOTIDE SEQUENCE</scope>
    <source>
        <strain evidence="3">CHK195-11698</strain>
    </source>
</reference>
<protein>
    <recommendedName>
        <fullName evidence="5">CobW/HypB/UreG nucleotide-binding domain-containing protein</fullName>
    </recommendedName>
</protein>
<evidence type="ECO:0000259" key="1">
    <source>
        <dbReference type="Pfam" id="PF02492"/>
    </source>
</evidence>
<dbReference type="Pfam" id="PF21537">
    <property type="entry name" value="DUF1980_C"/>
    <property type="match status" value="1"/>
</dbReference>
<organism evidence="3 4">
    <name type="scientific">Candidatus Fimiplasma intestinipullorum</name>
    <dbReference type="NCBI Taxonomy" id="2840825"/>
    <lineage>
        <taxon>Bacteria</taxon>
        <taxon>Bacillati</taxon>
        <taxon>Bacillota</taxon>
        <taxon>Clostridia</taxon>
        <taxon>Eubacteriales</taxon>
        <taxon>Candidatus Fimiplasma</taxon>
    </lineage>
</organism>
<dbReference type="InterPro" id="IPR027417">
    <property type="entry name" value="P-loop_NTPase"/>
</dbReference>
<accession>A0A9D1HL63</accession>
<dbReference type="InterPro" id="IPR048447">
    <property type="entry name" value="DUF1980_C"/>
</dbReference>
<evidence type="ECO:0000313" key="3">
    <source>
        <dbReference type="EMBL" id="HIU12540.1"/>
    </source>
</evidence>
<dbReference type="InterPro" id="IPR003495">
    <property type="entry name" value="CobW/HypB/UreG_nucleotide-bd"/>
</dbReference>
<comment type="caution">
    <text evidence="3">The sequence shown here is derived from an EMBL/GenBank/DDBJ whole genome shotgun (WGS) entry which is preliminary data.</text>
</comment>
<sequence length="317" mass="36366">MMIPVYLFTGFLESGKTCFILSVLNDPIFNDGSKTLLIVCEEGMTEYDEDYLAEKLNTKIVYVEKMEDLNYHLLNQLKEKYDPDQVFIEYNGMWSVSNLFEQVELPMGWDLAQIVSTIDASTFQNYMANMRSIMYEQLVHSDMIIFNRCSENTKKSFLRSNIKAINRSAQIIYESVDGSVNTLPEDEMPFDLNAKVIEVSDDDFGLWYMDAIEHPQKYKGKTVQIKGKAYEPMDDSIADCAFVIGRNAMVCCSEDTQPIGLLCYWEYAGKLAPQEWVQVTGPVDVVFDEDYGEDVPVIKVENLKVVPPLQDELVYFN</sequence>
<gene>
    <name evidence="3" type="ORF">IAD15_00485</name>
</gene>
<dbReference type="AlphaFoldDB" id="A0A9D1HL63"/>
<dbReference type="SUPFAM" id="SSF52540">
    <property type="entry name" value="P-loop containing nucleoside triphosphate hydrolases"/>
    <property type="match status" value="1"/>
</dbReference>
<evidence type="ECO:0008006" key="5">
    <source>
        <dbReference type="Google" id="ProtNLM"/>
    </source>
</evidence>
<dbReference type="EMBL" id="DVMJ01000003">
    <property type="protein sequence ID" value="HIU12540.1"/>
    <property type="molecule type" value="Genomic_DNA"/>
</dbReference>
<dbReference type="Pfam" id="PF02492">
    <property type="entry name" value="cobW"/>
    <property type="match status" value="1"/>
</dbReference>
<reference evidence="3" key="1">
    <citation type="submission" date="2020-10" db="EMBL/GenBank/DDBJ databases">
        <authorList>
            <person name="Gilroy R."/>
        </authorList>
    </citation>
    <scope>NUCLEOTIDE SEQUENCE</scope>
    <source>
        <strain evidence="3">CHK195-11698</strain>
    </source>
</reference>
<proteinExistence type="predicted"/>
<dbReference type="Proteomes" id="UP000824175">
    <property type="component" value="Unassembled WGS sequence"/>
</dbReference>
<evidence type="ECO:0000259" key="2">
    <source>
        <dbReference type="Pfam" id="PF21537"/>
    </source>
</evidence>
<dbReference type="PANTHER" id="PTHR40047:SF1">
    <property type="entry name" value="UPF0703 PROTEIN YCGQ"/>
    <property type="match status" value="1"/>
</dbReference>
<dbReference type="PANTHER" id="PTHR40047">
    <property type="entry name" value="UPF0703 PROTEIN YCGQ"/>
    <property type="match status" value="1"/>
</dbReference>
<evidence type="ECO:0000313" key="4">
    <source>
        <dbReference type="Proteomes" id="UP000824175"/>
    </source>
</evidence>
<name>A0A9D1HL63_9FIRM</name>